<reference evidence="7" key="1">
    <citation type="journal article" date="2020" name="Fungal Divers.">
        <title>Resolving the Mortierellaceae phylogeny through synthesis of multi-gene phylogenetics and phylogenomics.</title>
        <authorList>
            <person name="Vandepol N."/>
            <person name="Liber J."/>
            <person name="Desiro A."/>
            <person name="Na H."/>
            <person name="Kennedy M."/>
            <person name="Barry K."/>
            <person name="Grigoriev I.V."/>
            <person name="Miller A.N."/>
            <person name="O'Donnell K."/>
            <person name="Stajich J.E."/>
            <person name="Bonito G."/>
        </authorList>
    </citation>
    <scope>NUCLEOTIDE SEQUENCE</scope>
    <source>
        <strain evidence="7">KOD1015</strain>
    </source>
</reference>
<feature type="compositionally biased region" description="Polar residues" evidence="6">
    <location>
        <begin position="356"/>
        <end position="366"/>
    </location>
</feature>
<evidence type="ECO:0000256" key="5">
    <source>
        <dbReference type="SAM" id="Coils"/>
    </source>
</evidence>
<evidence type="ECO:0000313" key="8">
    <source>
        <dbReference type="Proteomes" id="UP000780801"/>
    </source>
</evidence>
<evidence type="ECO:0000256" key="2">
    <source>
        <dbReference type="ARBA" id="ARBA00006482"/>
    </source>
</evidence>
<evidence type="ECO:0000256" key="3">
    <source>
        <dbReference type="ARBA" id="ARBA00023054"/>
    </source>
</evidence>
<feature type="compositionally biased region" description="Polar residues" evidence="6">
    <location>
        <begin position="320"/>
        <end position="331"/>
    </location>
</feature>
<dbReference type="GO" id="GO:0000445">
    <property type="term" value="C:THO complex part of transcription export complex"/>
    <property type="evidence" value="ECO:0007669"/>
    <property type="project" value="InterPro"/>
</dbReference>
<dbReference type="GO" id="GO:0006397">
    <property type="term" value="P:mRNA processing"/>
    <property type="evidence" value="ECO:0007669"/>
    <property type="project" value="InterPro"/>
</dbReference>
<comment type="similarity">
    <text evidence="2">Belongs to the THOC7 family.</text>
</comment>
<dbReference type="Pfam" id="PF05615">
    <property type="entry name" value="THOC7"/>
    <property type="match status" value="1"/>
</dbReference>
<dbReference type="PANTHER" id="PTHR23405:SF5">
    <property type="entry name" value="THO COMPLEX SUBUNIT 7 HOMOLOG"/>
    <property type="match status" value="1"/>
</dbReference>
<dbReference type="GO" id="GO:0006406">
    <property type="term" value="P:mRNA export from nucleus"/>
    <property type="evidence" value="ECO:0007669"/>
    <property type="project" value="TreeGrafter"/>
</dbReference>
<evidence type="ECO:0000256" key="4">
    <source>
        <dbReference type="ARBA" id="ARBA00023242"/>
    </source>
</evidence>
<keyword evidence="3 5" id="KW-0175">Coiled coil</keyword>
<dbReference type="EMBL" id="JAABOA010000424">
    <property type="protein sequence ID" value="KAF9584395.1"/>
    <property type="molecule type" value="Genomic_DNA"/>
</dbReference>
<dbReference type="PANTHER" id="PTHR23405">
    <property type="entry name" value="MAINTENANCE OF KILLER 16 MAK16 PROTEIN-RELATED"/>
    <property type="match status" value="1"/>
</dbReference>
<accession>A0A9P6KH35</accession>
<feature type="coiled-coil region" evidence="5">
    <location>
        <begin position="82"/>
        <end position="142"/>
    </location>
</feature>
<keyword evidence="4" id="KW-0539">Nucleus</keyword>
<dbReference type="InterPro" id="IPR008501">
    <property type="entry name" value="THOC7/Mft1"/>
</dbReference>
<name>A0A9P6KH35_9FUNG</name>
<proteinExistence type="inferred from homology"/>
<feature type="compositionally biased region" description="Acidic residues" evidence="6">
    <location>
        <begin position="190"/>
        <end position="210"/>
    </location>
</feature>
<dbReference type="OrthoDB" id="205166at2759"/>
<organism evidence="7 8">
    <name type="scientific">Lunasporangiospora selenospora</name>
    <dbReference type="NCBI Taxonomy" id="979761"/>
    <lineage>
        <taxon>Eukaryota</taxon>
        <taxon>Fungi</taxon>
        <taxon>Fungi incertae sedis</taxon>
        <taxon>Mucoromycota</taxon>
        <taxon>Mortierellomycotina</taxon>
        <taxon>Mortierellomycetes</taxon>
        <taxon>Mortierellales</taxon>
        <taxon>Mortierellaceae</taxon>
        <taxon>Lunasporangiospora</taxon>
    </lineage>
</organism>
<feature type="region of interest" description="Disordered" evidence="6">
    <location>
        <begin position="184"/>
        <end position="221"/>
    </location>
</feature>
<evidence type="ECO:0000256" key="1">
    <source>
        <dbReference type="ARBA" id="ARBA00004123"/>
    </source>
</evidence>
<feature type="region of interest" description="Disordered" evidence="6">
    <location>
        <begin position="271"/>
        <end position="307"/>
    </location>
</feature>
<protein>
    <submittedName>
        <fullName evidence="7">THO complex subunit 7</fullName>
    </submittedName>
</protein>
<comment type="caution">
    <text evidence="7">The sequence shown here is derived from an EMBL/GenBank/DDBJ whole genome shotgun (WGS) entry which is preliminary data.</text>
</comment>
<dbReference type="Proteomes" id="UP000780801">
    <property type="component" value="Unassembled WGS sequence"/>
</dbReference>
<evidence type="ECO:0000313" key="7">
    <source>
        <dbReference type="EMBL" id="KAF9584395.1"/>
    </source>
</evidence>
<comment type="subcellular location">
    <subcellularLocation>
        <location evidence="1">Nucleus</location>
    </subcellularLocation>
</comment>
<evidence type="ECO:0000256" key="6">
    <source>
        <dbReference type="SAM" id="MobiDB-lite"/>
    </source>
</evidence>
<feature type="non-terminal residue" evidence="7">
    <location>
        <position position="1"/>
    </location>
</feature>
<sequence length="366" mass="39710">AIIRARLGVNERPVRRLTSRFLKWSGSLAKAPQQELNNGLQSLHLEIAQFELGLTKTQLVTEMAEREKKNYDQEQQEIGFNISQSQTELEQLARQLEEAKQERANKIQYDEITKELSKLPSRESSQESINALRTEILDLEKDAIQQLQLMELRKKQFYTALLCLRSIQDSIHEDQREEERKLFLKRAPMDDEDDEDEDDHVQGNGDEEANEGNGLGTNSSTAASSMEGVIAASGLTPSAMDMGAASMIGQAPSSTIGTPNTNGIESVLSQEHANTRSERGSGSNSPALSWSNALASGGGNGGSGAASVSETGVFVVDLIHSSSPTIPSGMQSPAADTPGRHHSHHHPSPSPPSRSQTGTPNPDSSM</sequence>
<gene>
    <name evidence="7" type="primary">THOC7</name>
    <name evidence="7" type="ORF">BGW38_006611</name>
</gene>
<keyword evidence="8" id="KW-1185">Reference proteome</keyword>
<dbReference type="AlphaFoldDB" id="A0A9P6KH35"/>
<feature type="region of interest" description="Disordered" evidence="6">
    <location>
        <begin position="320"/>
        <end position="366"/>
    </location>
</feature>